<comment type="similarity">
    <text evidence="2">Belongs to the glycosyl hydrolase 20 family.</text>
</comment>
<evidence type="ECO:0000256" key="3">
    <source>
        <dbReference type="ARBA" id="ARBA00012663"/>
    </source>
</evidence>
<proteinExistence type="inferred from homology"/>
<accession>A0A8S1HX05</accession>
<dbReference type="CDD" id="cd06565">
    <property type="entry name" value="GH20_GcnA-like"/>
    <property type="match status" value="1"/>
</dbReference>
<dbReference type="Proteomes" id="UP000835052">
    <property type="component" value="Unassembled WGS sequence"/>
</dbReference>
<dbReference type="PANTHER" id="PTHR21040:SF4">
    <property type="entry name" value="BETA-N-ACETYLHEXOSAMINIDASE"/>
    <property type="match status" value="1"/>
</dbReference>
<evidence type="ECO:0000256" key="4">
    <source>
        <dbReference type="ARBA" id="ARBA00022801"/>
    </source>
</evidence>
<reference evidence="8" key="1">
    <citation type="submission" date="2020-10" db="EMBL/GenBank/DDBJ databases">
        <authorList>
            <person name="Kikuchi T."/>
        </authorList>
    </citation>
    <scope>NUCLEOTIDE SEQUENCE</scope>
    <source>
        <strain evidence="8">NKZ352</strain>
    </source>
</reference>
<feature type="region of interest" description="Disordered" evidence="5">
    <location>
        <begin position="38"/>
        <end position="69"/>
    </location>
</feature>
<dbReference type="Gene3D" id="3.20.20.80">
    <property type="entry name" value="Glycosidases"/>
    <property type="match status" value="1"/>
</dbReference>
<dbReference type="OrthoDB" id="47475at2759"/>
<keyword evidence="6" id="KW-1133">Transmembrane helix</keyword>
<feature type="transmembrane region" description="Helical" evidence="6">
    <location>
        <begin position="12"/>
        <end position="31"/>
    </location>
</feature>
<gene>
    <name evidence="8" type="ORF">CAUJ_LOCUS15117</name>
</gene>
<feature type="compositionally biased region" description="Polar residues" evidence="5">
    <location>
        <begin position="46"/>
        <end position="55"/>
    </location>
</feature>
<dbReference type="GO" id="GO:0004563">
    <property type="term" value="F:beta-N-acetylhexosaminidase activity"/>
    <property type="evidence" value="ECO:0007669"/>
    <property type="project" value="UniProtKB-EC"/>
</dbReference>
<keyword evidence="6" id="KW-0812">Transmembrane</keyword>
<dbReference type="AlphaFoldDB" id="A0A8S1HX05"/>
<evidence type="ECO:0000313" key="8">
    <source>
        <dbReference type="EMBL" id="CAD6199213.1"/>
    </source>
</evidence>
<dbReference type="EC" id="3.2.1.52" evidence="3"/>
<sequence>MISGRYVRRRTMDLLVKGVILTTLIVFFIQMTTSYPKGGYKRQEPSIATEQQISVSKRENQKSEADKDVEYSQKQVEESKLAVQPVAVTEKKTSPMPTRKSRKGEFYENILIHFDLKGAPPKVPYFLDLLRLIAKGGATGILLEWEDMFPWTGELEKFKNSDAYSLDDVKAILDEARTLQLDVIPLVQTFGHLEWILKYEETRKYRENDAYPNVLCLGSVEGVKLVKEALRQVIDVHKPYGIPSFHIGADEAFEFGVCAESLEWIRHNGAEGGKQMLALAHLKSIAQYVKALAGYSTRVLAWHDMLKDFQPSLIRKLDLGAIIEPVVWDYSENIVTMNDHSFAVIAENFPTMWASSAFKGANFPAATFSDVRHYETNNRNWIGTKKQQQGKFQNGFRGIIITGWQRYDHMAMLCEILPMGTASLILNLQTALNAPNMDQTLTRGQAAKILGCPGFNVAGTGLISNQCTFKGFDVYAIYQGQAQNMIKDVEQELSKNHPMMGWGNRYNRRYNISQNWYHREMLGFVRNLAGRCDQVETSLRNAMKPLFFDNTIDEFIYENIGPTSEKLHNYIDEIQRLDQLRAWPKRNFPIKI</sequence>
<comment type="caution">
    <text evidence="8">The sequence shown here is derived from an EMBL/GenBank/DDBJ whole genome shotgun (WGS) entry which is preliminary data.</text>
</comment>
<evidence type="ECO:0000256" key="2">
    <source>
        <dbReference type="ARBA" id="ARBA00006285"/>
    </source>
</evidence>
<keyword evidence="9" id="KW-1185">Reference proteome</keyword>
<evidence type="ECO:0000259" key="7">
    <source>
        <dbReference type="Pfam" id="PF00728"/>
    </source>
</evidence>
<organism evidence="8 9">
    <name type="scientific">Caenorhabditis auriculariae</name>
    <dbReference type="NCBI Taxonomy" id="2777116"/>
    <lineage>
        <taxon>Eukaryota</taxon>
        <taxon>Metazoa</taxon>
        <taxon>Ecdysozoa</taxon>
        <taxon>Nematoda</taxon>
        <taxon>Chromadorea</taxon>
        <taxon>Rhabditida</taxon>
        <taxon>Rhabditina</taxon>
        <taxon>Rhabditomorpha</taxon>
        <taxon>Rhabditoidea</taxon>
        <taxon>Rhabditidae</taxon>
        <taxon>Peloderinae</taxon>
        <taxon>Caenorhabditis</taxon>
    </lineage>
</organism>
<dbReference type="InterPro" id="IPR017853">
    <property type="entry name" value="GH"/>
</dbReference>
<dbReference type="Pfam" id="PF00728">
    <property type="entry name" value="Glyco_hydro_20"/>
    <property type="match status" value="1"/>
</dbReference>
<dbReference type="SUPFAM" id="SSF51445">
    <property type="entry name" value="(Trans)glycosidases"/>
    <property type="match status" value="1"/>
</dbReference>
<dbReference type="PANTHER" id="PTHR21040">
    <property type="entry name" value="BCDNA.GH04120"/>
    <property type="match status" value="1"/>
</dbReference>
<evidence type="ECO:0000256" key="5">
    <source>
        <dbReference type="SAM" id="MobiDB-lite"/>
    </source>
</evidence>
<dbReference type="InterPro" id="IPR038901">
    <property type="entry name" value="HEXDC-like"/>
</dbReference>
<evidence type="ECO:0000256" key="6">
    <source>
        <dbReference type="SAM" id="Phobius"/>
    </source>
</evidence>
<dbReference type="InterPro" id="IPR015883">
    <property type="entry name" value="Glyco_hydro_20_cat"/>
</dbReference>
<dbReference type="GO" id="GO:0005975">
    <property type="term" value="P:carbohydrate metabolic process"/>
    <property type="evidence" value="ECO:0007669"/>
    <property type="project" value="InterPro"/>
</dbReference>
<evidence type="ECO:0000256" key="1">
    <source>
        <dbReference type="ARBA" id="ARBA00001231"/>
    </source>
</evidence>
<protein>
    <recommendedName>
        <fullName evidence="3">beta-N-acetylhexosaminidase</fullName>
        <ecNumber evidence="3">3.2.1.52</ecNumber>
    </recommendedName>
</protein>
<comment type="catalytic activity">
    <reaction evidence="1">
        <text>Hydrolysis of terminal non-reducing N-acetyl-D-hexosamine residues in N-acetyl-beta-D-hexosaminides.</text>
        <dbReference type="EC" id="3.2.1.52"/>
    </reaction>
</comment>
<name>A0A8S1HX05_9PELO</name>
<evidence type="ECO:0000313" key="9">
    <source>
        <dbReference type="Proteomes" id="UP000835052"/>
    </source>
</evidence>
<feature type="domain" description="Glycoside hydrolase family 20 catalytic" evidence="7">
    <location>
        <begin position="159"/>
        <end position="359"/>
    </location>
</feature>
<keyword evidence="4" id="KW-0378">Hydrolase</keyword>
<keyword evidence="6" id="KW-0472">Membrane</keyword>
<feature type="compositionally biased region" description="Basic and acidic residues" evidence="5">
    <location>
        <begin position="56"/>
        <end position="69"/>
    </location>
</feature>
<dbReference type="EMBL" id="CAJGYM010000161">
    <property type="protein sequence ID" value="CAD6199213.1"/>
    <property type="molecule type" value="Genomic_DNA"/>
</dbReference>